<keyword evidence="3" id="KW-1185">Reference proteome</keyword>
<dbReference type="EMBL" id="JABXJJ020000009">
    <property type="protein sequence ID" value="MDI5969315.1"/>
    <property type="molecule type" value="Genomic_DNA"/>
</dbReference>
<dbReference type="EMBL" id="JAAGKO020000014">
    <property type="protein sequence ID" value="MDI5963446.1"/>
    <property type="molecule type" value="Genomic_DNA"/>
</dbReference>
<accession>A0AA90KFI5</accession>
<name>A0AA90KFI5_9ACTN</name>
<comment type="caution">
    <text evidence="2">The sequence shown here is derived from an EMBL/GenBank/DDBJ whole genome shotgun (WGS) entry which is preliminary data.</text>
</comment>
<dbReference type="Proteomes" id="UP001156398">
    <property type="component" value="Unassembled WGS sequence"/>
</dbReference>
<proteinExistence type="predicted"/>
<sequence length="107" mass="12151">MTTGIRGCDNQSNSYVSFVNQEHAGDSRSVKPRSYDGDVYAWISQHKERPLSVQTGRGRCILWDDDWKVKAEWDDGSGEFVLAQIHHSPQDYSMTVSDTGDITIKER</sequence>
<evidence type="ECO:0000313" key="1">
    <source>
        <dbReference type="EMBL" id="MDI5963446.1"/>
    </source>
</evidence>
<reference evidence="2 3" key="1">
    <citation type="submission" date="2023-05" db="EMBL/GenBank/DDBJ databases">
        <title>Streptantibioticus silvisoli sp. nov., acidotolerant actinomycetes 1 from pine litter.</title>
        <authorList>
            <person name="Swiecimska M."/>
            <person name="Golinska P."/>
            <person name="Sangal V."/>
            <person name="Wachnowicz B."/>
            <person name="Goodfellow M."/>
        </authorList>
    </citation>
    <scope>NUCLEOTIDE SEQUENCE</scope>
    <source>
        <strain evidence="2">SL13</strain>
        <strain evidence="1 3">SL54</strain>
    </source>
</reference>
<organism evidence="2">
    <name type="scientific">Streptantibioticus silvisoli</name>
    <dbReference type="NCBI Taxonomy" id="2705255"/>
    <lineage>
        <taxon>Bacteria</taxon>
        <taxon>Bacillati</taxon>
        <taxon>Actinomycetota</taxon>
        <taxon>Actinomycetes</taxon>
        <taxon>Kitasatosporales</taxon>
        <taxon>Streptomycetaceae</taxon>
        <taxon>Streptantibioticus</taxon>
    </lineage>
</organism>
<evidence type="ECO:0000313" key="2">
    <source>
        <dbReference type="EMBL" id="MDI5969315.1"/>
    </source>
</evidence>
<protein>
    <submittedName>
        <fullName evidence="2">Uncharacterized protein</fullName>
    </submittedName>
</protein>
<gene>
    <name evidence="1" type="ORF">POF43_012110</name>
    <name evidence="2" type="ORF">POF50_008145</name>
</gene>
<dbReference type="RefSeq" id="WP_271313175.1">
    <property type="nucleotide sequence ID" value="NZ_JAAGKO020000014.1"/>
</dbReference>
<dbReference type="AlphaFoldDB" id="A0AA90KFI5"/>
<evidence type="ECO:0000313" key="3">
    <source>
        <dbReference type="Proteomes" id="UP001156398"/>
    </source>
</evidence>